<evidence type="ECO:0000259" key="3">
    <source>
        <dbReference type="Pfam" id="PF00535"/>
    </source>
</evidence>
<keyword evidence="5" id="KW-1185">Reference proteome</keyword>
<feature type="transmembrane region" description="Helical" evidence="2">
    <location>
        <begin position="335"/>
        <end position="354"/>
    </location>
</feature>
<feature type="transmembrane region" description="Helical" evidence="2">
    <location>
        <begin position="307"/>
        <end position="326"/>
    </location>
</feature>
<dbReference type="SUPFAM" id="SSF53448">
    <property type="entry name" value="Nucleotide-diphospho-sugar transferases"/>
    <property type="match status" value="1"/>
</dbReference>
<dbReference type="InterPro" id="IPR001173">
    <property type="entry name" value="Glyco_trans_2-like"/>
</dbReference>
<proteinExistence type="inferred from homology"/>
<dbReference type="PANTHER" id="PTHR43630:SF2">
    <property type="entry name" value="GLYCOSYLTRANSFERASE"/>
    <property type="match status" value="1"/>
</dbReference>
<evidence type="ECO:0000313" key="5">
    <source>
        <dbReference type="Proteomes" id="UP000662783"/>
    </source>
</evidence>
<accession>A0A974WH81</accession>
<sequence>MVSILETISLIIIGVYLVWILVMICSFLWIRWTDHQLNKGQELRVSVIVPFRNEANNLLSLIESLNQLNYNRSFLEIILVDDHSNDRPDLGELPQEYKVLSLPVDMQGKKAALNFGINNSAGEIIVTTDADCIVQPEWINCIVSQFQKHQIQLVFGGVAFTNSETIFSRLQQIEFAPVIGVGAASNNIGAPIMCNGANLAFRKSAFEKVNGYEGNFHVASGDDEYLIHKISKVYNRSIVYIKSKEAVVRTQAPPTFTEFVSQRIRWASKWNSNKSFYKSSLAILVVLSSIFPILCLTLGIIQQSPLYLTLALSKIILDGIFTHLVLKSMRNSLNIFYYLITVILYPLYCLYIGVMANVKFYTWKGRKHKLG</sequence>
<evidence type="ECO:0000256" key="2">
    <source>
        <dbReference type="SAM" id="Phobius"/>
    </source>
</evidence>
<dbReference type="EMBL" id="CP070608">
    <property type="protein sequence ID" value="QSE97177.1"/>
    <property type="molecule type" value="Genomic_DNA"/>
</dbReference>
<dbReference type="Gene3D" id="3.90.550.10">
    <property type="entry name" value="Spore Coat Polysaccharide Biosynthesis Protein SpsA, Chain A"/>
    <property type="match status" value="1"/>
</dbReference>
<name>A0A974WH81_9BACT</name>
<organism evidence="4 5">
    <name type="scientific">Fulvivirga lutea</name>
    <dbReference type="NCBI Taxonomy" id="2810512"/>
    <lineage>
        <taxon>Bacteria</taxon>
        <taxon>Pseudomonadati</taxon>
        <taxon>Bacteroidota</taxon>
        <taxon>Cytophagia</taxon>
        <taxon>Cytophagales</taxon>
        <taxon>Fulvivirgaceae</taxon>
        <taxon>Fulvivirga</taxon>
    </lineage>
</organism>
<protein>
    <submittedName>
        <fullName evidence="4">Glycosyltransferase</fullName>
    </submittedName>
</protein>
<evidence type="ECO:0000256" key="1">
    <source>
        <dbReference type="ARBA" id="ARBA00038494"/>
    </source>
</evidence>
<keyword evidence="2" id="KW-0472">Membrane</keyword>
<dbReference type="Proteomes" id="UP000662783">
    <property type="component" value="Chromosome"/>
</dbReference>
<feature type="transmembrane region" description="Helical" evidence="2">
    <location>
        <begin position="6"/>
        <end position="30"/>
    </location>
</feature>
<dbReference type="InterPro" id="IPR029044">
    <property type="entry name" value="Nucleotide-diphossugar_trans"/>
</dbReference>
<dbReference type="RefSeq" id="WP_205721690.1">
    <property type="nucleotide sequence ID" value="NZ_CP070608.1"/>
</dbReference>
<dbReference type="KEGG" id="fuv:JR347_16535"/>
<dbReference type="AlphaFoldDB" id="A0A974WH81"/>
<evidence type="ECO:0000313" key="4">
    <source>
        <dbReference type="EMBL" id="QSE97177.1"/>
    </source>
</evidence>
<dbReference type="Pfam" id="PF00535">
    <property type="entry name" value="Glycos_transf_2"/>
    <property type="match status" value="1"/>
</dbReference>
<reference evidence="4" key="1">
    <citation type="submission" date="2021-02" db="EMBL/GenBank/DDBJ databases">
        <title>Fulvivirga sp. S481 isolated from sea water.</title>
        <authorList>
            <person name="Bae S.S."/>
            <person name="Baek K."/>
        </authorList>
    </citation>
    <scope>NUCLEOTIDE SEQUENCE</scope>
    <source>
        <strain evidence="4">S481</strain>
    </source>
</reference>
<keyword evidence="2" id="KW-1133">Transmembrane helix</keyword>
<keyword evidence="2" id="KW-0812">Transmembrane</keyword>
<gene>
    <name evidence="4" type="ORF">JR347_16535</name>
</gene>
<feature type="transmembrane region" description="Helical" evidence="2">
    <location>
        <begin position="281"/>
        <end position="301"/>
    </location>
</feature>
<comment type="similarity">
    <text evidence="1">Belongs to the glycosyltransferase 2 family. WaaE/KdtX subfamily.</text>
</comment>
<dbReference type="PANTHER" id="PTHR43630">
    <property type="entry name" value="POLY-BETA-1,6-N-ACETYL-D-GLUCOSAMINE SYNTHASE"/>
    <property type="match status" value="1"/>
</dbReference>
<feature type="domain" description="Glycosyltransferase 2-like" evidence="3">
    <location>
        <begin position="46"/>
        <end position="208"/>
    </location>
</feature>